<keyword evidence="13" id="KW-1185">Reference proteome</keyword>
<keyword evidence="6" id="KW-0564">Palmitate</keyword>
<protein>
    <recommendedName>
        <fullName evidence="10">Palmitoyltransferase</fullName>
        <ecNumber evidence="10">2.3.1.225</ecNumber>
    </recommendedName>
</protein>
<dbReference type="GO" id="GO:0016020">
    <property type="term" value="C:membrane"/>
    <property type="evidence" value="ECO:0007669"/>
    <property type="project" value="UniProtKB-SubCell"/>
</dbReference>
<feature type="domain" description="Palmitoyltransferase DHHC" evidence="11">
    <location>
        <begin position="62"/>
        <end position="192"/>
    </location>
</feature>
<evidence type="ECO:0000259" key="11">
    <source>
        <dbReference type="Pfam" id="PF01529"/>
    </source>
</evidence>
<evidence type="ECO:0000256" key="3">
    <source>
        <dbReference type="ARBA" id="ARBA00022692"/>
    </source>
</evidence>
<dbReference type="AlphaFoldDB" id="A0A0D2MVX7"/>
<evidence type="ECO:0000313" key="13">
    <source>
        <dbReference type="Proteomes" id="UP000054270"/>
    </source>
</evidence>
<keyword evidence="5 10" id="KW-0472">Membrane</keyword>
<evidence type="ECO:0000256" key="1">
    <source>
        <dbReference type="ARBA" id="ARBA00004141"/>
    </source>
</evidence>
<feature type="non-terminal residue" evidence="12">
    <location>
        <position position="1"/>
    </location>
</feature>
<evidence type="ECO:0000256" key="4">
    <source>
        <dbReference type="ARBA" id="ARBA00022989"/>
    </source>
</evidence>
<keyword evidence="8 10" id="KW-0012">Acyltransferase</keyword>
<sequence>LFFINLLIASVTGLYLYLSSGKYTHNVALYPLPTKSLLTEPYQCINESGDLAVCKKGTCAGKWKPPRTHHCSTCGVCRLKFDHHCPWVGNCITLSRLKAFVTMLVLLPVTFTLAISPVFRTLCSHIILALDISRKDEWANRVWWDWAGSWVICSGPVGRWPVGVILGFMIIGNNRPRDREVLPGYLIEEPHLSVFATAAIVLFLSCFCIGLAIGCARKILQGVTTLETLRPPSSRSNIKDLIYIPQSTLTPAIVIPVADERIYDLGPRNNWRVFADSPLIAAPAPRSVSSYI</sequence>
<gene>
    <name evidence="12" type="ORF">HYPSUDRAFT_130058</name>
</gene>
<evidence type="ECO:0000256" key="2">
    <source>
        <dbReference type="ARBA" id="ARBA00022679"/>
    </source>
</evidence>
<dbReference type="EMBL" id="KN817522">
    <property type="protein sequence ID" value="KJA28128.1"/>
    <property type="molecule type" value="Genomic_DNA"/>
</dbReference>
<keyword evidence="3 10" id="KW-0812">Transmembrane</keyword>
<organism evidence="12 13">
    <name type="scientific">Hypholoma sublateritium (strain FD-334 SS-4)</name>
    <dbReference type="NCBI Taxonomy" id="945553"/>
    <lineage>
        <taxon>Eukaryota</taxon>
        <taxon>Fungi</taxon>
        <taxon>Dikarya</taxon>
        <taxon>Basidiomycota</taxon>
        <taxon>Agaricomycotina</taxon>
        <taxon>Agaricomycetes</taxon>
        <taxon>Agaricomycetidae</taxon>
        <taxon>Agaricales</taxon>
        <taxon>Agaricineae</taxon>
        <taxon>Strophariaceae</taxon>
        <taxon>Hypholoma</taxon>
    </lineage>
</organism>
<comment type="catalytic activity">
    <reaction evidence="9 10">
        <text>L-cysteinyl-[protein] + hexadecanoyl-CoA = S-hexadecanoyl-L-cysteinyl-[protein] + CoA</text>
        <dbReference type="Rhea" id="RHEA:36683"/>
        <dbReference type="Rhea" id="RHEA-COMP:10131"/>
        <dbReference type="Rhea" id="RHEA-COMP:11032"/>
        <dbReference type="ChEBI" id="CHEBI:29950"/>
        <dbReference type="ChEBI" id="CHEBI:57287"/>
        <dbReference type="ChEBI" id="CHEBI:57379"/>
        <dbReference type="ChEBI" id="CHEBI:74151"/>
        <dbReference type="EC" id="2.3.1.225"/>
    </reaction>
</comment>
<accession>A0A0D2MVX7</accession>
<dbReference type="OrthoDB" id="302728at2759"/>
<dbReference type="InterPro" id="IPR039859">
    <property type="entry name" value="PFA4/ZDH16/20/ERF2-like"/>
</dbReference>
<dbReference type="EC" id="2.3.1.225" evidence="10"/>
<comment type="domain">
    <text evidence="10">The DHHC domain is required for palmitoyltransferase activity.</text>
</comment>
<feature type="transmembrane region" description="Helical" evidence="10">
    <location>
        <begin position="192"/>
        <end position="213"/>
    </location>
</feature>
<evidence type="ECO:0000256" key="6">
    <source>
        <dbReference type="ARBA" id="ARBA00023139"/>
    </source>
</evidence>
<dbReference type="PANTHER" id="PTHR12246">
    <property type="entry name" value="PALMITOYLTRANSFERASE ZDHHC16"/>
    <property type="match status" value="1"/>
</dbReference>
<name>A0A0D2MVX7_HYPSF</name>
<evidence type="ECO:0000256" key="5">
    <source>
        <dbReference type="ARBA" id="ARBA00023136"/>
    </source>
</evidence>
<dbReference type="OMA" id="WKPPRTH"/>
<comment type="similarity">
    <text evidence="10">Belongs to the DHHC palmitoyltransferase family.</text>
</comment>
<proteinExistence type="inferred from homology"/>
<dbReference type="GO" id="GO:0019706">
    <property type="term" value="F:protein-cysteine S-palmitoyltransferase activity"/>
    <property type="evidence" value="ECO:0007669"/>
    <property type="project" value="UniProtKB-EC"/>
</dbReference>
<evidence type="ECO:0000256" key="10">
    <source>
        <dbReference type="RuleBase" id="RU079119"/>
    </source>
</evidence>
<dbReference type="PROSITE" id="PS50216">
    <property type="entry name" value="DHHC"/>
    <property type="match status" value="1"/>
</dbReference>
<keyword evidence="4 10" id="KW-1133">Transmembrane helix</keyword>
<evidence type="ECO:0000256" key="7">
    <source>
        <dbReference type="ARBA" id="ARBA00023288"/>
    </source>
</evidence>
<evidence type="ECO:0000256" key="9">
    <source>
        <dbReference type="ARBA" id="ARBA00048048"/>
    </source>
</evidence>
<keyword evidence="7" id="KW-0449">Lipoprotein</keyword>
<evidence type="ECO:0000313" key="12">
    <source>
        <dbReference type="EMBL" id="KJA28128.1"/>
    </source>
</evidence>
<evidence type="ECO:0000256" key="8">
    <source>
        <dbReference type="ARBA" id="ARBA00023315"/>
    </source>
</evidence>
<dbReference type="Proteomes" id="UP000054270">
    <property type="component" value="Unassembled WGS sequence"/>
</dbReference>
<feature type="transmembrane region" description="Helical" evidence="10">
    <location>
        <begin position="147"/>
        <end position="171"/>
    </location>
</feature>
<dbReference type="Pfam" id="PF01529">
    <property type="entry name" value="DHHC"/>
    <property type="match status" value="1"/>
</dbReference>
<reference evidence="13" key="1">
    <citation type="submission" date="2014-04" db="EMBL/GenBank/DDBJ databases">
        <title>Evolutionary Origins and Diversification of the Mycorrhizal Mutualists.</title>
        <authorList>
            <consortium name="DOE Joint Genome Institute"/>
            <consortium name="Mycorrhizal Genomics Consortium"/>
            <person name="Kohler A."/>
            <person name="Kuo A."/>
            <person name="Nagy L.G."/>
            <person name="Floudas D."/>
            <person name="Copeland A."/>
            <person name="Barry K.W."/>
            <person name="Cichocki N."/>
            <person name="Veneault-Fourrey C."/>
            <person name="LaButti K."/>
            <person name="Lindquist E.A."/>
            <person name="Lipzen A."/>
            <person name="Lundell T."/>
            <person name="Morin E."/>
            <person name="Murat C."/>
            <person name="Riley R."/>
            <person name="Ohm R."/>
            <person name="Sun H."/>
            <person name="Tunlid A."/>
            <person name="Henrissat B."/>
            <person name="Grigoriev I.V."/>
            <person name="Hibbett D.S."/>
            <person name="Martin F."/>
        </authorList>
    </citation>
    <scope>NUCLEOTIDE SEQUENCE [LARGE SCALE GENOMIC DNA]</scope>
    <source>
        <strain evidence="13">FD-334 SS-4</strain>
    </source>
</reference>
<dbReference type="InterPro" id="IPR001594">
    <property type="entry name" value="Palmitoyltrfase_DHHC"/>
</dbReference>
<comment type="subcellular location">
    <subcellularLocation>
        <location evidence="1">Membrane</location>
        <topology evidence="1">Multi-pass membrane protein</topology>
    </subcellularLocation>
</comment>
<keyword evidence="2 10" id="KW-0808">Transferase</keyword>
<feature type="transmembrane region" description="Helical" evidence="10">
    <location>
        <begin position="104"/>
        <end position="127"/>
    </location>
</feature>